<protein>
    <recommendedName>
        <fullName evidence="5">ABC transporter domain-containing protein</fullName>
    </recommendedName>
</protein>
<dbReference type="CDD" id="cd03221">
    <property type="entry name" value="ABCF_EF-3"/>
    <property type="match status" value="1"/>
</dbReference>
<name>A0A8C8IWY6_ONCTS</name>
<accession>A0A8C8IWY6</accession>
<evidence type="ECO:0000313" key="7">
    <source>
        <dbReference type="Proteomes" id="UP000694402"/>
    </source>
</evidence>
<dbReference type="SMART" id="SM00382">
    <property type="entry name" value="AAA"/>
    <property type="match status" value="2"/>
</dbReference>
<dbReference type="GO" id="GO:0005524">
    <property type="term" value="F:ATP binding"/>
    <property type="evidence" value="ECO:0007669"/>
    <property type="project" value="UniProtKB-KW"/>
</dbReference>
<dbReference type="PANTHER" id="PTHR19211:SF14">
    <property type="entry name" value="ATP-BINDING CASSETTE SUB-FAMILY F MEMBER 1"/>
    <property type="match status" value="1"/>
</dbReference>
<keyword evidence="2" id="KW-0547">Nucleotide-binding</keyword>
<dbReference type="GeneTree" id="ENSGT00940000158329"/>
<organism evidence="6 7">
    <name type="scientific">Oncorhynchus tshawytscha</name>
    <name type="common">Chinook salmon</name>
    <name type="synonym">Salmo tshawytscha</name>
    <dbReference type="NCBI Taxonomy" id="74940"/>
    <lineage>
        <taxon>Eukaryota</taxon>
        <taxon>Metazoa</taxon>
        <taxon>Chordata</taxon>
        <taxon>Craniata</taxon>
        <taxon>Vertebrata</taxon>
        <taxon>Euteleostomi</taxon>
        <taxon>Actinopterygii</taxon>
        <taxon>Neopterygii</taxon>
        <taxon>Teleostei</taxon>
        <taxon>Protacanthopterygii</taxon>
        <taxon>Salmoniformes</taxon>
        <taxon>Salmonidae</taxon>
        <taxon>Salmoninae</taxon>
        <taxon>Oncorhynchus</taxon>
    </lineage>
</organism>
<dbReference type="PROSITE" id="PS50893">
    <property type="entry name" value="ABC_TRANSPORTER_2"/>
    <property type="match status" value="2"/>
</dbReference>
<evidence type="ECO:0000256" key="2">
    <source>
        <dbReference type="ARBA" id="ARBA00022741"/>
    </source>
</evidence>
<dbReference type="Gene3D" id="3.40.50.300">
    <property type="entry name" value="P-loop containing nucleotide triphosphate hydrolases"/>
    <property type="match status" value="2"/>
</dbReference>
<evidence type="ECO:0000256" key="1">
    <source>
        <dbReference type="ARBA" id="ARBA00022737"/>
    </source>
</evidence>
<dbReference type="Ensembl" id="ENSOTST00005092466.2">
    <property type="protein sequence ID" value="ENSOTSP00005085145.1"/>
    <property type="gene ID" value="ENSOTSG00005036504.2"/>
</dbReference>
<dbReference type="PANTHER" id="PTHR19211">
    <property type="entry name" value="ATP-BINDING TRANSPORT PROTEIN-RELATED"/>
    <property type="match status" value="1"/>
</dbReference>
<dbReference type="GO" id="GO:0016887">
    <property type="term" value="F:ATP hydrolysis activity"/>
    <property type="evidence" value="ECO:0007669"/>
    <property type="project" value="InterPro"/>
</dbReference>
<dbReference type="AlphaFoldDB" id="A0A8C8IWY6"/>
<dbReference type="InterPro" id="IPR003439">
    <property type="entry name" value="ABC_transporter-like_ATP-bd"/>
</dbReference>
<evidence type="ECO:0000256" key="3">
    <source>
        <dbReference type="ARBA" id="ARBA00022840"/>
    </source>
</evidence>
<reference evidence="6" key="1">
    <citation type="submission" date="2025-08" db="UniProtKB">
        <authorList>
            <consortium name="Ensembl"/>
        </authorList>
    </citation>
    <scope>IDENTIFICATION</scope>
</reference>
<evidence type="ECO:0000313" key="6">
    <source>
        <dbReference type="Ensembl" id="ENSOTSP00005085145.1"/>
    </source>
</evidence>
<dbReference type="InterPro" id="IPR003593">
    <property type="entry name" value="AAA+_ATPase"/>
</dbReference>
<proteinExistence type="predicted"/>
<sequence>MGILALSGVWRMSCASCFDRYPDMQKLFFAARYGCRNIVYKIKYEKQVASVRAANAIEGDFSVSQAELSSRQAMLENASDIKLERFSISAHGKELFVNADLLVVAGRRYGLVGPNGKGKTTLLKHIANRALSIPPNIDVLLCEQEVIADDTPAVQAVLKADTRRLKLLEEERQLQALLEKGEDSVAERLDKVYEELRIIGAAAAEAKARRILAGLSFTPEMQNRATKKFSGGWRMRVSLARALFMEPTLLMLDEPTNHLDLNAVIWLNNYVSPSYLKMNCCTTSGYELTFKKMYVQKQKELQKQYDKQEKKLKDLKAGGKSTKQAEKQTKEALTRKQAKGKKKGGVEEESLEATELLKRPKEYTVKFTFPNPPSLSPPILGLHSVDFAFEGHKPLFKNVDFGIDMETRICIVGPNGVGKSTLLLLLTGRLNPIKGEMRKNHRLKVGFFNQQYADQLNMEEAATEYLQRNFNLPYQDSRKCLGRFGLESHAHTIQISKLSGGQKARVVFAELACRQPDVLILDEPTNNLDIESIDALSEAINEYKGAVIIVSHDARLITETACQLWVVEDRSVNQIDGDFEDYKREVLESLGETLVHKVKE</sequence>
<reference evidence="6" key="2">
    <citation type="submission" date="2025-09" db="UniProtKB">
        <authorList>
            <consortium name="Ensembl"/>
        </authorList>
    </citation>
    <scope>IDENTIFICATION</scope>
</reference>
<feature type="domain" description="ABC transporter" evidence="5">
    <location>
        <begin position="380"/>
        <end position="594"/>
    </location>
</feature>
<dbReference type="FunFam" id="3.40.50.300:FF:000011">
    <property type="entry name" value="Putative ABC transporter ATP-binding component"/>
    <property type="match status" value="1"/>
</dbReference>
<dbReference type="InterPro" id="IPR027417">
    <property type="entry name" value="P-loop_NTPase"/>
</dbReference>
<dbReference type="InterPro" id="IPR017871">
    <property type="entry name" value="ABC_transporter-like_CS"/>
</dbReference>
<feature type="domain" description="ABC transporter" evidence="5">
    <location>
        <begin position="81"/>
        <end position="369"/>
    </location>
</feature>
<gene>
    <name evidence="6" type="primary">ABCF1</name>
</gene>
<keyword evidence="1" id="KW-0677">Repeat</keyword>
<dbReference type="InterPro" id="IPR050611">
    <property type="entry name" value="ABCF"/>
</dbReference>
<dbReference type="PROSITE" id="PS00211">
    <property type="entry name" value="ABC_TRANSPORTER_1"/>
    <property type="match status" value="2"/>
</dbReference>
<evidence type="ECO:0000259" key="5">
    <source>
        <dbReference type="PROSITE" id="PS50893"/>
    </source>
</evidence>
<feature type="compositionally biased region" description="Basic and acidic residues" evidence="4">
    <location>
        <begin position="312"/>
        <end position="334"/>
    </location>
</feature>
<dbReference type="SUPFAM" id="SSF52540">
    <property type="entry name" value="P-loop containing nucleoside triphosphate hydrolases"/>
    <property type="match status" value="2"/>
</dbReference>
<dbReference type="FunFam" id="3.40.50.300:FF:002050">
    <property type="entry name" value="ABC transporter, class F"/>
    <property type="match status" value="1"/>
</dbReference>
<feature type="region of interest" description="Disordered" evidence="4">
    <location>
        <begin position="312"/>
        <end position="351"/>
    </location>
</feature>
<dbReference type="Pfam" id="PF00005">
    <property type="entry name" value="ABC_tran"/>
    <property type="match status" value="2"/>
</dbReference>
<keyword evidence="3" id="KW-0067">ATP-binding</keyword>
<dbReference type="Proteomes" id="UP000694402">
    <property type="component" value="Unassembled WGS sequence"/>
</dbReference>
<keyword evidence="7" id="KW-1185">Reference proteome</keyword>
<evidence type="ECO:0000256" key="4">
    <source>
        <dbReference type="SAM" id="MobiDB-lite"/>
    </source>
</evidence>